<dbReference type="InterPro" id="IPR029058">
    <property type="entry name" value="AB_hydrolase_fold"/>
</dbReference>
<keyword evidence="1" id="KW-0812">Transmembrane</keyword>
<keyword evidence="4" id="KW-1185">Reference proteome</keyword>
<dbReference type="EMBL" id="QUMS01000003">
    <property type="protein sequence ID" value="REG07084.1"/>
    <property type="molecule type" value="Genomic_DNA"/>
</dbReference>
<organism evidence="3 4">
    <name type="scientific">Pelolinea submarina</name>
    <dbReference type="NCBI Taxonomy" id="913107"/>
    <lineage>
        <taxon>Bacteria</taxon>
        <taxon>Bacillati</taxon>
        <taxon>Chloroflexota</taxon>
        <taxon>Anaerolineae</taxon>
        <taxon>Anaerolineales</taxon>
        <taxon>Anaerolineaceae</taxon>
        <taxon>Pelolinea</taxon>
    </lineage>
</organism>
<dbReference type="RefSeq" id="WP_116225562.1">
    <property type="nucleotide sequence ID" value="NZ_AP018437.1"/>
</dbReference>
<evidence type="ECO:0000259" key="2">
    <source>
        <dbReference type="Pfam" id="PF00561"/>
    </source>
</evidence>
<keyword evidence="1" id="KW-1133">Transmembrane helix</keyword>
<name>A0A347ZVQ7_9CHLR</name>
<dbReference type="Proteomes" id="UP000256388">
    <property type="component" value="Unassembled WGS sequence"/>
</dbReference>
<protein>
    <submittedName>
        <fullName evidence="3">Pimeloyl-ACP methyl ester carboxylesterase</fullName>
    </submittedName>
</protein>
<evidence type="ECO:0000313" key="3">
    <source>
        <dbReference type="EMBL" id="REG07084.1"/>
    </source>
</evidence>
<proteinExistence type="predicted"/>
<feature type="domain" description="AB hydrolase-1" evidence="2">
    <location>
        <begin position="59"/>
        <end position="332"/>
    </location>
</feature>
<dbReference type="SUPFAM" id="SSF53474">
    <property type="entry name" value="alpha/beta-Hydrolases"/>
    <property type="match status" value="1"/>
</dbReference>
<dbReference type="OrthoDB" id="9805423at2"/>
<evidence type="ECO:0000313" key="4">
    <source>
        <dbReference type="Proteomes" id="UP000256388"/>
    </source>
</evidence>
<reference evidence="3 4" key="1">
    <citation type="submission" date="2018-08" db="EMBL/GenBank/DDBJ databases">
        <title>Genomic Encyclopedia of Type Strains, Phase IV (KMG-IV): sequencing the most valuable type-strain genomes for metagenomic binning, comparative biology and taxonomic classification.</title>
        <authorList>
            <person name="Goeker M."/>
        </authorList>
    </citation>
    <scope>NUCLEOTIDE SEQUENCE [LARGE SCALE GENOMIC DNA]</scope>
    <source>
        <strain evidence="3 4">DSM 23923</strain>
    </source>
</reference>
<evidence type="ECO:0000256" key="1">
    <source>
        <dbReference type="SAM" id="Phobius"/>
    </source>
</evidence>
<accession>A0A347ZVQ7</accession>
<dbReference type="Gene3D" id="3.40.50.1820">
    <property type="entry name" value="alpha/beta hydrolase"/>
    <property type="match status" value="1"/>
</dbReference>
<gene>
    <name evidence="3" type="ORF">DFR64_2288</name>
</gene>
<dbReference type="InterPro" id="IPR000073">
    <property type="entry name" value="AB_hydrolase_1"/>
</dbReference>
<keyword evidence="1" id="KW-0472">Membrane</keyword>
<feature type="transmembrane region" description="Helical" evidence="1">
    <location>
        <begin position="6"/>
        <end position="24"/>
    </location>
</feature>
<sequence>MNALLIIGIILIVILAVFLTVFYWPSRVQVEGLPEGFEEKQFDTGQVRLNYVEGPDNGPAFLLIPGQMESWQGYKLVMPQLAKQYHVFSVDLRGHGKSTRTPGQYSYNICGQDLKIFVEEVIGEPAVVSGLSSGAVLAVWLGAYAPDSVLAVISEDPPMFSSIWPRISEERYMTYMFQTAIDALGTPAGRDLEAYFSHMGIPKDGQEELLLIPAPIAKGIAGIVNLTRKMKPGHPYDFPLVPFEQRSGIKFLTEYDVDFSIATIDGRLSADFDPEDALKKVSCPMLLMQANWSRDETWGLLGAMDGEDVERIRALVPGLRYAKVDSGHAIHMGEPDWYLEQVDYFLKDALK</sequence>
<dbReference type="Pfam" id="PF00561">
    <property type="entry name" value="Abhydrolase_1"/>
    <property type="match status" value="1"/>
</dbReference>
<dbReference type="PANTHER" id="PTHR46438">
    <property type="entry name" value="ALPHA/BETA-HYDROLASES SUPERFAMILY PROTEIN"/>
    <property type="match status" value="1"/>
</dbReference>
<dbReference type="PANTHER" id="PTHR46438:SF2">
    <property type="entry name" value="ALPHA_BETA-HYDROLASES SUPERFAMILY PROTEIN"/>
    <property type="match status" value="1"/>
</dbReference>
<comment type="caution">
    <text evidence="3">The sequence shown here is derived from an EMBL/GenBank/DDBJ whole genome shotgun (WGS) entry which is preliminary data.</text>
</comment>
<dbReference type="AlphaFoldDB" id="A0A347ZVQ7"/>